<dbReference type="KEGG" id="tun:J9260_10060"/>
<name>A0A975IFZ2_9GAMM</name>
<keyword evidence="2" id="KW-1185">Reference proteome</keyword>
<evidence type="ECO:0000313" key="1">
    <source>
        <dbReference type="EMBL" id="QTR52099.1"/>
    </source>
</evidence>
<sequence>MLKTFTLHTISHQQQTAENGLITWEMLDEQSKLRQVKGITSLSQQGFIKNVQSVHRREMPLVEILSQRGEGDTFSIDFSLFNQTFDYQPRDVFPPSIPPAGNRLKNGLKMLFQLPFRR</sequence>
<proteinExistence type="predicted"/>
<dbReference type="EMBL" id="CP072793">
    <property type="protein sequence ID" value="QTR52099.1"/>
    <property type="molecule type" value="Genomic_DNA"/>
</dbReference>
<evidence type="ECO:0000313" key="2">
    <source>
        <dbReference type="Proteomes" id="UP000672009"/>
    </source>
</evidence>
<reference evidence="1" key="1">
    <citation type="submission" date="2021-04" db="EMBL/GenBank/DDBJ databases">
        <title>Genomics, taxonomy and metabolism of representatives of sulfur bacteria of the genus Thiothrix: Thiothrix fructosivorans QT, Thiothrix unzii A1T and three new species, Thiothrix subterranea sp. nov., Thiothrix litoralis sp. nov. and 'Candidatus Thiothrix anitrata' sp. nov.</title>
        <authorList>
            <person name="Ravin N.V."/>
            <person name="Smolyakov D."/>
            <person name="Rudenko T.S."/>
            <person name="Mardanov A.V."/>
            <person name="Beletsky A.V."/>
            <person name="Markov N.D."/>
            <person name="Fomenkov A.I."/>
            <person name="Roberts R.J."/>
            <person name="Karnachuk O.V."/>
            <person name="Novikov A."/>
            <person name="Grabovich M.Y."/>
        </authorList>
    </citation>
    <scope>NUCLEOTIDE SEQUENCE</scope>
    <source>
        <strain evidence="1">A1</strain>
    </source>
</reference>
<dbReference type="RefSeq" id="WP_210217659.1">
    <property type="nucleotide sequence ID" value="NZ_CP072793.1"/>
</dbReference>
<protein>
    <submittedName>
        <fullName evidence="1">Uncharacterized protein</fullName>
    </submittedName>
</protein>
<dbReference type="AlphaFoldDB" id="A0A975IFZ2"/>
<accession>A0A975IFZ2</accession>
<organism evidence="1 2">
    <name type="scientific">Thiothrix unzii</name>
    <dbReference type="NCBI Taxonomy" id="111769"/>
    <lineage>
        <taxon>Bacteria</taxon>
        <taxon>Pseudomonadati</taxon>
        <taxon>Pseudomonadota</taxon>
        <taxon>Gammaproteobacteria</taxon>
        <taxon>Thiotrichales</taxon>
        <taxon>Thiotrichaceae</taxon>
        <taxon>Thiothrix</taxon>
    </lineage>
</organism>
<gene>
    <name evidence="1" type="ORF">J9260_10060</name>
</gene>
<dbReference type="Proteomes" id="UP000672009">
    <property type="component" value="Chromosome"/>
</dbReference>